<feature type="domain" description="HTH gntR-type" evidence="4">
    <location>
        <begin position="50"/>
        <end position="116"/>
    </location>
</feature>
<dbReference type="PANTHER" id="PTHR43537:SF24">
    <property type="entry name" value="GLUCONATE OPERON TRANSCRIPTIONAL REPRESSOR"/>
    <property type="match status" value="1"/>
</dbReference>
<dbReference type="SMART" id="SM00895">
    <property type="entry name" value="FCD"/>
    <property type="match status" value="1"/>
</dbReference>
<sequence length="264" mass="30027">MTCLGYWTPHPKRPNILLNSECKWTAATIAMKPTEKSATKQPRRTPLKNYTLSETIFQELRNRLQRGEIGAEDRVLDYEIAQEYNCTRMPVRQALLRLASEGYLMGTTRGFTLPTLTTQDIEEVFEMRRLLEPHAASSVIGLLSEEQHMALTLAYHKARRAAEKHDAQMMIDANVAFRSIWVGAVQNKRLRDTIQRFADHAQIVRSTTLSHPPTQQIVANGLKQILDGFLARSGENVYKAMQEFVQHAQQQYFLLAKASAARSA</sequence>
<dbReference type="Pfam" id="PF00392">
    <property type="entry name" value="GntR"/>
    <property type="match status" value="1"/>
</dbReference>
<accession>A0A366HHS9</accession>
<dbReference type="PANTHER" id="PTHR43537">
    <property type="entry name" value="TRANSCRIPTIONAL REGULATOR, GNTR FAMILY"/>
    <property type="match status" value="1"/>
</dbReference>
<keyword evidence="6" id="KW-1185">Reference proteome</keyword>
<dbReference type="InterPro" id="IPR000524">
    <property type="entry name" value="Tscrpt_reg_HTH_GntR"/>
</dbReference>
<gene>
    <name evidence="5" type="ORF">DFR37_102201</name>
</gene>
<protein>
    <submittedName>
        <fullName evidence="5">GntR family transcriptional regulator</fullName>
    </submittedName>
</protein>
<keyword evidence="2" id="KW-0238">DNA-binding</keyword>
<proteinExistence type="predicted"/>
<dbReference type="AlphaFoldDB" id="A0A366HHS9"/>
<dbReference type="GO" id="GO:0003700">
    <property type="term" value="F:DNA-binding transcription factor activity"/>
    <property type="evidence" value="ECO:0007669"/>
    <property type="project" value="InterPro"/>
</dbReference>
<evidence type="ECO:0000256" key="2">
    <source>
        <dbReference type="ARBA" id="ARBA00023125"/>
    </source>
</evidence>
<dbReference type="Gene3D" id="1.10.10.10">
    <property type="entry name" value="Winged helix-like DNA-binding domain superfamily/Winged helix DNA-binding domain"/>
    <property type="match status" value="1"/>
</dbReference>
<comment type="caution">
    <text evidence="5">The sequence shown here is derived from an EMBL/GenBank/DDBJ whole genome shotgun (WGS) entry which is preliminary data.</text>
</comment>
<dbReference type="OrthoDB" id="5343379at2"/>
<dbReference type="PROSITE" id="PS50949">
    <property type="entry name" value="HTH_GNTR"/>
    <property type="match status" value="1"/>
</dbReference>
<dbReference type="SUPFAM" id="SSF48008">
    <property type="entry name" value="GntR ligand-binding domain-like"/>
    <property type="match status" value="1"/>
</dbReference>
<evidence type="ECO:0000313" key="5">
    <source>
        <dbReference type="EMBL" id="RBP41822.1"/>
    </source>
</evidence>
<dbReference type="EMBL" id="QNRQ01000002">
    <property type="protein sequence ID" value="RBP41822.1"/>
    <property type="molecule type" value="Genomic_DNA"/>
</dbReference>
<name>A0A366HHS9_9BURK</name>
<dbReference type="SUPFAM" id="SSF46785">
    <property type="entry name" value="Winged helix' DNA-binding domain"/>
    <property type="match status" value="1"/>
</dbReference>
<evidence type="ECO:0000256" key="3">
    <source>
        <dbReference type="ARBA" id="ARBA00023163"/>
    </source>
</evidence>
<dbReference type="InterPro" id="IPR011711">
    <property type="entry name" value="GntR_C"/>
</dbReference>
<evidence type="ECO:0000313" key="6">
    <source>
        <dbReference type="Proteomes" id="UP000253628"/>
    </source>
</evidence>
<evidence type="ECO:0000259" key="4">
    <source>
        <dbReference type="PROSITE" id="PS50949"/>
    </source>
</evidence>
<dbReference type="Proteomes" id="UP000253628">
    <property type="component" value="Unassembled WGS sequence"/>
</dbReference>
<reference evidence="5 6" key="1">
    <citation type="submission" date="2018-06" db="EMBL/GenBank/DDBJ databases">
        <title>Genomic Encyclopedia of Type Strains, Phase IV (KMG-IV): sequencing the most valuable type-strain genomes for metagenomic binning, comparative biology and taxonomic classification.</title>
        <authorList>
            <person name="Goeker M."/>
        </authorList>
    </citation>
    <scope>NUCLEOTIDE SEQUENCE [LARGE SCALE GENOMIC DNA]</scope>
    <source>
        <strain evidence="5 6">DSM 25520</strain>
    </source>
</reference>
<dbReference type="InterPro" id="IPR036388">
    <property type="entry name" value="WH-like_DNA-bd_sf"/>
</dbReference>
<dbReference type="Gene3D" id="1.20.120.530">
    <property type="entry name" value="GntR ligand-binding domain-like"/>
    <property type="match status" value="1"/>
</dbReference>
<evidence type="ECO:0000256" key="1">
    <source>
        <dbReference type="ARBA" id="ARBA00023015"/>
    </source>
</evidence>
<keyword evidence="1" id="KW-0805">Transcription regulation</keyword>
<dbReference type="InterPro" id="IPR036390">
    <property type="entry name" value="WH_DNA-bd_sf"/>
</dbReference>
<dbReference type="InterPro" id="IPR008920">
    <property type="entry name" value="TF_FadR/GntR_C"/>
</dbReference>
<dbReference type="Pfam" id="PF07729">
    <property type="entry name" value="FCD"/>
    <property type="match status" value="1"/>
</dbReference>
<organism evidence="5 6">
    <name type="scientific">Eoetvoesiella caeni</name>
    <dbReference type="NCBI Taxonomy" id="645616"/>
    <lineage>
        <taxon>Bacteria</taxon>
        <taxon>Pseudomonadati</taxon>
        <taxon>Pseudomonadota</taxon>
        <taxon>Betaproteobacteria</taxon>
        <taxon>Burkholderiales</taxon>
        <taxon>Alcaligenaceae</taxon>
        <taxon>Eoetvoesiella</taxon>
    </lineage>
</organism>
<dbReference type="GO" id="GO:0003677">
    <property type="term" value="F:DNA binding"/>
    <property type="evidence" value="ECO:0007669"/>
    <property type="project" value="UniProtKB-KW"/>
</dbReference>
<keyword evidence="3" id="KW-0804">Transcription</keyword>
<dbReference type="SMART" id="SM00345">
    <property type="entry name" value="HTH_GNTR"/>
    <property type="match status" value="1"/>
</dbReference>